<keyword evidence="3" id="KW-1133">Transmembrane helix</keyword>
<evidence type="ECO:0000256" key="2">
    <source>
        <dbReference type="SAM" id="MobiDB-lite"/>
    </source>
</evidence>
<sequence>MTPDPGTVRDVVAAVLLLSGATFCLLGAVGMLRFPDTLSLLHAAAKAQTAGLLLVLAGTAVQLPLSYALMLALVALFQLVTVPVTGQVVGRTAYRTGAIDPERLVVDELGERLARERAATSGRDPDGGGAASDADR</sequence>
<evidence type="ECO:0000256" key="1">
    <source>
        <dbReference type="ARBA" id="ARBA00008404"/>
    </source>
</evidence>
<keyword evidence="3" id="KW-0472">Membrane</keyword>
<protein>
    <submittedName>
        <fullName evidence="4">Monovalent cation/H(+) antiporter subunit G</fullName>
    </submittedName>
</protein>
<dbReference type="InterPro" id="IPR005133">
    <property type="entry name" value="PhaG_MnhG_YufB"/>
</dbReference>
<evidence type="ECO:0000313" key="4">
    <source>
        <dbReference type="EMBL" id="MDT0378284.1"/>
    </source>
</evidence>
<proteinExistence type="inferred from homology"/>
<dbReference type="Proteomes" id="UP001183414">
    <property type="component" value="Unassembled WGS sequence"/>
</dbReference>
<feature type="region of interest" description="Disordered" evidence="2">
    <location>
        <begin position="115"/>
        <end position="136"/>
    </location>
</feature>
<evidence type="ECO:0000313" key="5">
    <source>
        <dbReference type="Proteomes" id="UP001183414"/>
    </source>
</evidence>
<accession>A0ABU2NMS2</accession>
<feature type="transmembrane region" description="Helical" evidence="3">
    <location>
        <begin position="12"/>
        <end position="32"/>
    </location>
</feature>
<organism evidence="4 5">
    <name type="scientific">Streptomyces hazeniae</name>
    <dbReference type="NCBI Taxonomy" id="3075538"/>
    <lineage>
        <taxon>Bacteria</taxon>
        <taxon>Bacillati</taxon>
        <taxon>Actinomycetota</taxon>
        <taxon>Actinomycetes</taxon>
        <taxon>Kitasatosporales</taxon>
        <taxon>Streptomycetaceae</taxon>
        <taxon>Streptomyces</taxon>
    </lineage>
</organism>
<evidence type="ECO:0000256" key="3">
    <source>
        <dbReference type="SAM" id="Phobius"/>
    </source>
</evidence>
<dbReference type="PANTHER" id="PTHR34703">
    <property type="entry name" value="ANTIPORTER SUBUNIT MNHG2-RELATED"/>
    <property type="match status" value="1"/>
</dbReference>
<feature type="transmembrane region" description="Helical" evidence="3">
    <location>
        <begin position="52"/>
        <end position="77"/>
    </location>
</feature>
<comment type="similarity">
    <text evidence="1">Belongs to the CPA3 antiporters (TC 2.A.63) subunit G family.</text>
</comment>
<feature type="compositionally biased region" description="Basic and acidic residues" evidence="2">
    <location>
        <begin position="115"/>
        <end position="126"/>
    </location>
</feature>
<dbReference type="RefSeq" id="WP_311672190.1">
    <property type="nucleotide sequence ID" value="NZ_JAVREQ010000003.1"/>
</dbReference>
<dbReference type="EMBL" id="JAVREQ010000003">
    <property type="protein sequence ID" value="MDT0378284.1"/>
    <property type="molecule type" value="Genomic_DNA"/>
</dbReference>
<dbReference type="PANTHER" id="PTHR34703:SF1">
    <property type="entry name" value="ANTIPORTER SUBUNIT MNHG2-RELATED"/>
    <property type="match status" value="1"/>
</dbReference>
<keyword evidence="5" id="KW-1185">Reference proteome</keyword>
<keyword evidence="3" id="KW-0812">Transmembrane</keyword>
<dbReference type="NCBIfam" id="NF009314">
    <property type="entry name" value="PRK12674.1-2"/>
    <property type="match status" value="1"/>
</dbReference>
<dbReference type="Pfam" id="PF03334">
    <property type="entry name" value="PhaG_MnhG_YufB"/>
    <property type="match status" value="1"/>
</dbReference>
<comment type="caution">
    <text evidence="4">The sequence shown here is derived from an EMBL/GenBank/DDBJ whole genome shotgun (WGS) entry which is preliminary data.</text>
</comment>
<reference evidence="5" key="1">
    <citation type="submission" date="2023-07" db="EMBL/GenBank/DDBJ databases">
        <title>30 novel species of actinomycetes from the DSMZ collection.</title>
        <authorList>
            <person name="Nouioui I."/>
        </authorList>
    </citation>
    <scope>NUCLEOTIDE SEQUENCE [LARGE SCALE GENOMIC DNA]</scope>
    <source>
        <strain evidence="5">DSM 42041</strain>
    </source>
</reference>
<gene>
    <name evidence="4" type="primary">mnhG</name>
    <name evidence="4" type="ORF">RM572_05760</name>
</gene>
<dbReference type="NCBIfam" id="TIGR01300">
    <property type="entry name" value="CPA3_mnhG_phaG"/>
    <property type="match status" value="1"/>
</dbReference>
<name>A0ABU2NMS2_9ACTN</name>